<feature type="domain" description="MRH" evidence="8">
    <location>
        <begin position="64"/>
        <end position="208"/>
    </location>
</feature>
<evidence type="ECO:0000313" key="9">
    <source>
        <dbReference type="EMBL" id="CAI9545135.1"/>
    </source>
</evidence>
<keyword evidence="2" id="KW-0813">Transport</keyword>
<keyword evidence="6" id="KW-0472">Membrane</keyword>
<gene>
    <name evidence="9" type="ORF">SPARVUS_LOCUS2604223</name>
</gene>
<sequence>MLRLVYKDGDVCTRNPSLKHQSVFTFVCGSDPAAGSLPSFVSFSEDTCTWQFTWHTSLVCEKKIECSVQNGTSTINLGPLMKHVGYYEVLQSDGESDSAVFYISLCQPLNEVVGVKCPPGAAACRVTSSGEPIDIGRPVNPPQIDAAKQIVSIKMDSSAQCDTDKQLNYSTIIIFRCKKGVDLGSPKFVQQADCNYVFEWGTPLVCPDEEILSGCSLVDQQLHYSFNLSSLSGQTYETSGLNPYYIGVCSAAENIPSGKCDGAVCLQSGNTA</sequence>
<keyword evidence="3" id="KW-0812">Transmembrane</keyword>
<dbReference type="SUPFAM" id="SSF50911">
    <property type="entry name" value="Mannose 6-phosphate receptor domain"/>
    <property type="match status" value="3"/>
</dbReference>
<dbReference type="InterPro" id="IPR000479">
    <property type="entry name" value="CIMR_rpt"/>
</dbReference>
<dbReference type="Proteomes" id="UP001162483">
    <property type="component" value="Unassembled WGS sequence"/>
</dbReference>
<evidence type="ECO:0000256" key="3">
    <source>
        <dbReference type="ARBA" id="ARBA00022692"/>
    </source>
</evidence>
<feature type="domain" description="MRH" evidence="8">
    <location>
        <begin position="1"/>
        <end position="62"/>
    </location>
</feature>
<name>A0ABN9BC22_9NEOB</name>
<organism evidence="9 10">
    <name type="scientific">Staurois parvus</name>
    <dbReference type="NCBI Taxonomy" id="386267"/>
    <lineage>
        <taxon>Eukaryota</taxon>
        <taxon>Metazoa</taxon>
        <taxon>Chordata</taxon>
        <taxon>Craniata</taxon>
        <taxon>Vertebrata</taxon>
        <taxon>Euteleostomi</taxon>
        <taxon>Amphibia</taxon>
        <taxon>Batrachia</taxon>
        <taxon>Anura</taxon>
        <taxon>Neobatrachia</taxon>
        <taxon>Ranoidea</taxon>
        <taxon>Ranidae</taxon>
        <taxon>Staurois</taxon>
    </lineage>
</organism>
<evidence type="ECO:0000256" key="6">
    <source>
        <dbReference type="ARBA" id="ARBA00023136"/>
    </source>
</evidence>
<comment type="caution">
    <text evidence="9">The sequence shown here is derived from an EMBL/GenBank/DDBJ whole genome shotgun (WGS) entry which is preliminary data.</text>
</comment>
<feature type="non-terminal residue" evidence="9">
    <location>
        <position position="272"/>
    </location>
</feature>
<dbReference type="PANTHER" id="PTHR15071:SF0">
    <property type="entry name" value="MANNOSE 6-PHOSPHATE RECEPTOR-LIKE PROTEIN 1"/>
    <property type="match status" value="1"/>
</dbReference>
<reference evidence="9" key="1">
    <citation type="submission" date="2023-05" db="EMBL/GenBank/DDBJ databases">
        <authorList>
            <person name="Stuckert A."/>
        </authorList>
    </citation>
    <scope>NUCLEOTIDE SEQUENCE</scope>
</reference>
<evidence type="ECO:0000256" key="2">
    <source>
        <dbReference type="ARBA" id="ARBA00022448"/>
    </source>
</evidence>
<dbReference type="EMBL" id="CATNWA010003338">
    <property type="protein sequence ID" value="CAI9545135.1"/>
    <property type="molecule type" value="Genomic_DNA"/>
</dbReference>
<comment type="subcellular location">
    <subcellularLocation>
        <location evidence="1">Endomembrane system</location>
    </subcellularLocation>
</comment>
<dbReference type="InterPro" id="IPR009011">
    <property type="entry name" value="Man6P_isomerase_rcpt-bd_dom_sf"/>
</dbReference>
<keyword evidence="10" id="KW-1185">Reference proteome</keyword>
<dbReference type="SMART" id="SM01404">
    <property type="entry name" value="CIMR"/>
    <property type="match status" value="2"/>
</dbReference>
<dbReference type="Pfam" id="PF00878">
    <property type="entry name" value="CIMR"/>
    <property type="match status" value="2"/>
</dbReference>
<keyword evidence="7" id="KW-1015">Disulfide bond</keyword>
<keyword evidence="5" id="KW-1133">Transmembrane helix</keyword>
<dbReference type="Gene3D" id="2.70.130.10">
    <property type="entry name" value="Mannose-6-phosphate receptor binding domain"/>
    <property type="match status" value="2"/>
</dbReference>
<evidence type="ECO:0000256" key="4">
    <source>
        <dbReference type="ARBA" id="ARBA00022729"/>
    </source>
</evidence>
<evidence type="ECO:0000259" key="8">
    <source>
        <dbReference type="PROSITE" id="PS51914"/>
    </source>
</evidence>
<accession>A0ABN9BC22</accession>
<evidence type="ECO:0000313" key="10">
    <source>
        <dbReference type="Proteomes" id="UP001162483"/>
    </source>
</evidence>
<dbReference type="PROSITE" id="PS51914">
    <property type="entry name" value="MRH"/>
    <property type="match status" value="2"/>
</dbReference>
<dbReference type="PANTHER" id="PTHR15071">
    <property type="entry name" value="MANNOSE-6-PHOSPHATE RECEPTOR FAMILY MEMBER"/>
    <property type="match status" value="1"/>
</dbReference>
<protein>
    <recommendedName>
        <fullName evidence="8">MRH domain-containing protein</fullName>
    </recommendedName>
</protein>
<dbReference type="InterPro" id="IPR044865">
    <property type="entry name" value="MRH_dom"/>
</dbReference>
<evidence type="ECO:0000256" key="7">
    <source>
        <dbReference type="ARBA" id="ARBA00023157"/>
    </source>
</evidence>
<evidence type="ECO:0000256" key="5">
    <source>
        <dbReference type="ARBA" id="ARBA00022989"/>
    </source>
</evidence>
<keyword evidence="4" id="KW-0732">Signal</keyword>
<evidence type="ECO:0000256" key="1">
    <source>
        <dbReference type="ARBA" id="ARBA00004308"/>
    </source>
</evidence>
<proteinExistence type="predicted"/>